<comment type="catalytic activity">
    <reaction evidence="1">
        <text>a 4-O-methyl-thymidine in DNA + L-cysteinyl-[protein] = a thymidine in DNA + S-methyl-L-cysteinyl-[protein]</text>
        <dbReference type="Rhea" id="RHEA:53428"/>
        <dbReference type="Rhea" id="RHEA-COMP:10131"/>
        <dbReference type="Rhea" id="RHEA-COMP:10132"/>
        <dbReference type="Rhea" id="RHEA-COMP:13555"/>
        <dbReference type="Rhea" id="RHEA-COMP:13556"/>
        <dbReference type="ChEBI" id="CHEBI:29950"/>
        <dbReference type="ChEBI" id="CHEBI:82612"/>
        <dbReference type="ChEBI" id="CHEBI:137386"/>
        <dbReference type="ChEBI" id="CHEBI:137387"/>
        <dbReference type="EC" id="2.1.1.63"/>
    </reaction>
</comment>
<evidence type="ECO:0000256" key="7">
    <source>
        <dbReference type="ARBA" id="ARBA00022763"/>
    </source>
</evidence>
<dbReference type="InterPro" id="IPR001497">
    <property type="entry name" value="MethylDNA_cys_MeTrfase_AS"/>
</dbReference>
<evidence type="ECO:0000256" key="8">
    <source>
        <dbReference type="ARBA" id="ARBA00023204"/>
    </source>
</evidence>
<keyword evidence="14" id="KW-1185">Reference proteome</keyword>
<keyword evidence="8" id="KW-0234">DNA repair</keyword>
<dbReference type="Gene3D" id="1.10.10.10">
    <property type="entry name" value="Winged helix-like DNA-binding domain superfamily/Winged helix DNA-binding domain"/>
    <property type="match status" value="1"/>
</dbReference>
<accession>A0A0C2WNU5</accession>
<evidence type="ECO:0000259" key="12">
    <source>
        <dbReference type="Pfam" id="PF01035"/>
    </source>
</evidence>
<evidence type="ECO:0000256" key="2">
    <source>
        <dbReference type="ARBA" id="ARBA00008711"/>
    </source>
</evidence>
<evidence type="ECO:0000256" key="3">
    <source>
        <dbReference type="ARBA" id="ARBA00011918"/>
    </source>
</evidence>
<dbReference type="GO" id="GO:0006281">
    <property type="term" value="P:DNA repair"/>
    <property type="evidence" value="ECO:0007669"/>
    <property type="project" value="UniProtKB-KW"/>
</dbReference>
<reference evidence="13 14" key="1">
    <citation type="submission" date="2014-04" db="EMBL/GenBank/DDBJ databases">
        <title>Evolutionary Origins and Diversification of the Mycorrhizal Mutualists.</title>
        <authorList>
            <consortium name="DOE Joint Genome Institute"/>
            <consortium name="Mycorrhizal Genomics Consortium"/>
            <person name="Kohler A."/>
            <person name="Kuo A."/>
            <person name="Nagy L.G."/>
            <person name="Floudas D."/>
            <person name="Copeland A."/>
            <person name="Barry K.W."/>
            <person name="Cichocki N."/>
            <person name="Veneault-Fourrey C."/>
            <person name="LaButti K."/>
            <person name="Lindquist E.A."/>
            <person name="Lipzen A."/>
            <person name="Lundell T."/>
            <person name="Morin E."/>
            <person name="Murat C."/>
            <person name="Riley R."/>
            <person name="Ohm R."/>
            <person name="Sun H."/>
            <person name="Tunlid A."/>
            <person name="Henrissat B."/>
            <person name="Grigoriev I.V."/>
            <person name="Hibbett D.S."/>
            <person name="Martin F."/>
        </authorList>
    </citation>
    <scope>NUCLEOTIDE SEQUENCE [LARGE SCALE GENOMIC DNA]</scope>
    <source>
        <strain evidence="13 14">Koide BX008</strain>
    </source>
</reference>
<dbReference type="Proteomes" id="UP000054549">
    <property type="component" value="Unassembled WGS sequence"/>
</dbReference>
<protein>
    <recommendedName>
        <fullName evidence="4">Methylated-DNA--protein-cysteine methyltransferase</fullName>
        <ecNumber evidence="3">2.1.1.63</ecNumber>
    </recommendedName>
    <alternativeName>
        <fullName evidence="9">6-O-methylguanine-DNA methyltransferase</fullName>
    </alternativeName>
    <alternativeName>
        <fullName evidence="10">O-6-methylguanine-DNA-alkyltransferase</fullName>
    </alternativeName>
</protein>
<name>A0A0C2WNU5_AMAMK</name>
<dbReference type="CDD" id="cd06445">
    <property type="entry name" value="ATase"/>
    <property type="match status" value="1"/>
</dbReference>
<comment type="catalytic activity">
    <reaction evidence="11">
        <text>a 6-O-methyl-2'-deoxyguanosine in DNA + L-cysteinyl-[protein] = S-methyl-L-cysteinyl-[protein] + a 2'-deoxyguanosine in DNA</text>
        <dbReference type="Rhea" id="RHEA:24000"/>
        <dbReference type="Rhea" id="RHEA-COMP:10131"/>
        <dbReference type="Rhea" id="RHEA-COMP:10132"/>
        <dbReference type="Rhea" id="RHEA-COMP:11367"/>
        <dbReference type="Rhea" id="RHEA-COMP:11368"/>
        <dbReference type="ChEBI" id="CHEBI:29950"/>
        <dbReference type="ChEBI" id="CHEBI:82612"/>
        <dbReference type="ChEBI" id="CHEBI:85445"/>
        <dbReference type="ChEBI" id="CHEBI:85448"/>
        <dbReference type="EC" id="2.1.1.63"/>
    </reaction>
</comment>
<feature type="non-terminal residue" evidence="13">
    <location>
        <position position="1"/>
    </location>
</feature>
<keyword evidence="6" id="KW-0808">Transferase</keyword>
<evidence type="ECO:0000256" key="1">
    <source>
        <dbReference type="ARBA" id="ARBA00001286"/>
    </source>
</evidence>
<sequence>VYDYILGIPIGKVTTYKEVSLAVGGSPRSVGNALRNNPFMPFIPCHRVIASDLTLGGYFGEWGKTHKTGTKYHQKLDILAQEGVKFTAQGKLASAPQAIWQPSPSE</sequence>
<evidence type="ECO:0000313" key="13">
    <source>
        <dbReference type="EMBL" id="KIL63292.1"/>
    </source>
</evidence>
<evidence type="ECO:0000256" key="4">
    <source>
        <dbReference type="ARBA" id="ARBA00015377"/>
    </source>
</evidence>
<dbReference type="EC" id="2.1.1.63" evidence="3"/>
<dbReference type="InterPro" id="IPR036388">
    <property type="entry name" value="WH-like_DNA-bd_sf"/>
</dbReference>
<proteinExistence type="inferred from homology"/>
<dbReference type="SUPFAM" id="SSF46767">
    <property type="entry name" value="Methylated DNA-protein cysteine methyltransferase, C-terminal domain"/>
    <property type="match status" value="1"/>
</dbReference>
<dbReference type="EMBL" id="KN818260">
    <property type="protein sequence ID" value="KIL63292.1"/>
    <property type="molecule type" value="Genomic_DNA"/>
</dbReference>
<comment type="similarity">
    <text evidence="2">Belongs to the MGMT family.</text>
</comment>
<keyword evidence="7" id="KW-0227">DNA damage</keyword>
<dbReference type="NCBIfam" id="TIGR00589">
    <property type="entry name" value="ogt"/>
    <property type="match status" value="1"/>
</dbReference>
<dbReference type="AlphaFoldDB" id="A0A0C2WNU5"/>
<dbReference type="GO" id="GO:0003908">
    <property type="term" value="F:methylated-DNA-[protein]-cysteine S-methyltransferase activity"/>
    <property type="evidence" value="ECO:0007669"/>
    <property type="project" value="UniProtKB-EC"/>
</dbReference>
<evidence type="ECO:0000256" key="6">
    <source>
        <dbReference type="ARBA" id="ARBA00022679"/>
    </source>
</evidence>
<gene>
    <name evidence="13" type="ORF">M378DRAFT_79827</name>
</gene>
<evidence type="ECO:0000256" key="9">
    <source>
        <dbReference type="ARBA" id="ARBA00030795"/>
    </source>
</evidence>
<dbReference type="OrthoDB" id="1907495at2759"/>
<dbReference type="InterPro" id="IPR036217">
    <property type="entry name" value="MethylDNA_cys_MeTrfase_DNAb"/>
</dbReference>
<dbReference type="PANTHER" id="PTHR10815">
    <property type="entry name" value="METHYLATED-DNA--PROTEIN-CYSTEINE METHYLTRANSFERASE"/>
    <property type="match status" value="1"/>
</dbReference>
<dbReference type="GO" id="GO:0032259">
    <property type="term" value="P:methylation"/>
    <property type="evidence" value="ECO:0007669"/>
    <property type="project" value="UniProtKB-KW"/>
</dbReference>
<dbReference type="InterPro" id="IPR014048">
    <property type="entry name" value="MethylDNA_cys_MeTrfase_DNA-bd"/>
</dbReference>
<evidence type="ECO:0000313" key="14">
    <source>
        <dbReference type="Proteomes" id="UP000054549"/>
    </source>
</evidence>
<evidence type="ECO:0000256" key="11">
    <source>
        <dbReference type="ARBA" id="ARBA00049348"/>
    </source>
</evidence>
<evidence type="ECO:0000256" key="10">
    <source>
        <dbReference type="ARBA" id="ARBA00031621"/>
    </source>
</evidence>
<feature type="domain" description="Methylated-DNA-[protein]-cysteine S-methyltransferase DNA binding" evidence="12">
    <location>
        <begin position="1"/>
        <end position="83"/>
    </location>
</feature>
<dbReference type="PROSITE" id="PS00374">
    <property type="entry name" value="MGMT"/>
    <property type="match status" value="1"/>
</dbReference>
<evidence type="ECO:0000256" key="5">
    <source>
        <dbReference type="ARBA" id="ARBA00022603"/>
    </source>
</evidence>
<organism evidence="13 14">
    <name type="scientific">Amanita muscaria (strain Koide BX008)</name>
    <dbReference type="NCBI Taxonomy" id="946122"/>
    <lineage>
        <taxon>Eukaryota</taxon>
        <taxon>Fungi</taxon>
        <taxon>Dikarya</taxon>
        <taxon>Basidiomycota</taxon>
        <taxon>Agaricomycotina</taxon>
        <taxon>Agaricomycetes</taxon>
        <taxon>Agaricomycetidae</taxon>
        <taxon>Agaricales</taxon>
        <taxon>Pluteineae</taxon>
        <taxon>Amanitaceae</taxon>
        <taxon>Amanita</taxon>
    </lineage>
</organism>
<dbReference type="STRING" id="946122.A0A0C2WNU5"/>
<dbReference type="Pfam" id="PF01035">
    <property type="entry name" value="DNA_binding_1"/>
    <property type="match status" value="1"/>
</dbReference>
<keyword evidence="5" id="KW-0489">Methyltransferase</keyword>
<dbReference type="InParanoid" id="A0A0C2WNU5"/>
<dbReference type="PANTHER" id="PTHR10815:SF13">
    <property type="entry name" value="METHYLATED-DNA--PROTEIN-CYSTEINE METHYLTRANSFERASE"/>
    <property type="match status" value="1"/>
</dbReference>
<dbReference type="HOGENOM" id="CLU_000445_52_3_1"/>